<dbReference type="RefSeq" id="WP_125433769.1">
    <property type="nucleotide sequence ID" value="NZ_RWIS01000023.1"/>
</dbReference>
<dbReference type="SUPFAM" id="SSF46689">
    <property type="entry name" value="Homeodomain-like"/>
    <property type="match status" value="1"/>
</dbReference>
<evidence type="ECO:0000259" key="1">
    <source>
        <dbReference type="PROSITE" id="PS50994"/>
    </source>
</evidence>
<sequence length="611" mass="70777">MNHFPITAKSVVSYEGRQYHVKALLDMRRLLLERVEDDHIVVAAVDDVLPVYANDAKTPSFELATDEQWATANNRFALLKPILDKRTDGALIKQVAREHKVSPSTLYRWLERYEATGLVASLMDKPRNGGRGKPRLAPEIDAIVQQAIKEEYLTEQRKPLAKVHQRVVSQCRRAGLQVPHPNTIRNRIRQLTEYNRLRYRYGKAVADDQLAPHKGSFPGADFPLAFVQIDHTKLDIELVDEIQRLPVGRPWITMAIDVFSRMVVGFYVSFDPPGAMGTGMCIANAILPKEQTLAVHDLGGEWPCWGVMRTLHLDNAREFHGTMLKRACEQYGIELNWRPVATPRYGGHIERYLGTVLEEIHTLPGTTFSSVAERGDYESEEKAALTLRELEKWLLTFITDVYHKREHSSLGMAPLERYKQGVFGTDTTSGSGLPFRFMSEEKVRLDFMPFEERTVQEYGVLIDHIYYYHDVLRRWIKTTDKYKRRQKLLFKRDPRDVSIVYFYDPELEQYFAIPYRDTSRPPMSIWEHREAVRRVRAQNIPVDEEHIFAAYEAMRHIEEQAVKQTKEVRRRNQRQPVHASRLAFLATEKEPVAQESLPAVQPRHYTPFGDL</sequence>
<dbReference type="InterPro" id="IPR001584">
    <property type="entry name" value="Integrase_cat-core"/>
</dbReference>
<gene>
    <name evidence="2" type="ORF">EI290_21795</name>
</gene>
<organism evidence="2 3">
    <name type="scientific">Hymenobacter metallilatus</name>
    <dbReference type="NCBI Taxonomy" id="2493666"/>
    <lineage>
        <taxon>Bacteria</taxon>
        <taxon>Pseudomonadati</taxon>
        <taxon>Bacteroidota</taxon>
        <taxon>Cytophagia</taxon>
        <taxon>Cytophagales</taxon>
        <taxon>Hymenobacteraceae</taxon>
        <taxon>Hymenobacter</taxon>
    </lineage>
</organism>
<dbReference type="PROSITE" id="PS50994">
    <property type="entry name" value="INTEGRASE"/>
    <property type="match status" value="1"/>
</dbReference>
<feature type="domain" description="Integrase catalytic" evidence="1">
    <location>
        <begin position="219"/>
        <end position="422"/>
    </location>
</feature>
<dbReference type="EMBL" id="RWIS01000023">
    <property type="protein sequence ID" value="RSK23863.1"/>
    <property type="molecule type" value="Genomic_DNA"/>
</dbReference>
<dbReference type="GO" id="GO:0003676">
    <property type="term" value="F:nucleic acid binding"/>
    <property type="evidence" value="ECO:0007669"/>
    <property type="project" value="InterPro"/>
</dbReference>
<dbReference type="Pfam" id="PF13551">
    <property type="entry name" value="HTH_29"/>
    <property type="match status" value="1"/>
</dbReference>
<evidence type="ECO:0000313" key="3">
    <source>
        <dbReference type="Proteomes" id="UP000280066"/>
    </source>
</evidence>
<comment type="caution">
    <text evidence="2">The sequence shown here is derived from an EMBL/GenBank/DDBJ whole genome shotgun (WGS) entry which is preliminary data.</text>
</comment>
<dbReference type="Pfam" id="PF09299">
    <property type="entry name" value="Mu-transpos_C"/>
    <property type="match status" value="1"/>
</dbReference>
<dbReference type="InterPro" id="IPR012337">
    <property type="entry name" value="RNaseH-like_sf"/>
</dbReference>
<proteinExistence type="predicted"/>
<dbReference type="Gene3D" id="3.30.420.10">
    <property type="entry name" value="Ribonuclease H-like superfamily/Ribonuclease H"/>
    <property type="match status" value="1"/>
</dbReference>
<evidence type="ECO:0000313" key="2">
    <source>
        <dbReference type="EMBL" id="RSK23863.1"/>
    </source>
</evidence>
<dbReference type="InterPro" id="IPR009057">
    <property type="entry name" value="Homeodomain-like_sf"/>
</dbReference>
<dbReference type="Proteomes" id="UP000280066">
    <property type="component" value="Unassembled WGS sequence"/>
</dbReference>
<name>A0A3R9N3A0_9BACT</name>
<dbReference type="GO" id="GO:0015074">
    <property type="term" value="P:DNA integration"/>
    <property type="evidence" value="ECO:0007669"/>
    <property type="project" value="InterPro"/>
</dbReference>
<protein>
    <submittedName>
        <fullName evidence="2">Transposase</fullName>
    </submittedName>
</protein>
<dbReference type="OrthoDB" id="501284at2"/>
<dbReference type="AlphaFoldDB" id="A0A3R9N3A0"/>
<reference evidence="2 3" key="1">
    <citation type="submission" date="2018-12" db="EMBL/GenBank/DDBJ databases">
        <authorList>
            <person name="Feng G."/>
            <person name="Zhu H."/>
        </authorList>
    </citation>
    <scope>NUCLEOTIDE SEQUENCE [LARGE SCALE GENOMIC DNA]</scope>
    <source>
        <strain evidence="2 3">9PBR-2</strain>
    </source>
</reference>
<keyword evidence="3" id="KW-1185">Reference proteome</keyword>
<dbReference type="InterPro" id="IPR036397">
    <property type="entry name" value="RNaseH_sf"/>
</dbReference>
<dbReference type="Gene3D" id="1.10.10.60">
    <property type="entry name" value="Homeodomain-like"/>
    <property type="match status" value="1"/>
</dbReference>
<dbReference type="InterPro" id="IPR015378">
    <property type="entry name" value="Transposase-like_Mu_C"/>
</dbReference>
<dbReference type="SUPFAM" id="SSF53098">
    <property type="entry name" value="Ribonuclease H-like"/>
    <property type="match status" value="1"/>
</dbReference>
<accession>A0A3R9N3A0</accession>